<comment type="caution">
    <text evidence="1">The sequence shown here is derived from an EMBL/GenBank/DDBJ whole genome shotgun (WGS) entry which is preliminary data.</text>
</comment>
<keyword evidence="2" id="KW-1185">Reference proteome</keyword>
<dbReference type="OrthoDB" id="1405967at2"/>
<accession>A0A2W7S7E8</accession>
<dbReference type="PROSITE" id="PS51257">
    <property type="entry name" value="PROKAR_LIPOPROTEIN"/>
    <property type="match status" value="1"/>
</dbReference>
<reference evidence="1 2" key="1">
    <citation type="submission" date="2018-06" db="EMBL/GenBank/DDBJ databases">
        <title>Genomic Encyclopedia of Archaeal and Bacterial Type Strains, Phase II (KMG-II): from individual species to whole genera.</title>
        <authorList>
            <person name="Goeker M."/>
        </authorList>
    </citation>
    <scope>NUCLEOTIDE SEQUENCE [LARGE SCALE GENOMIC DNA]</scope>
    <source>
        <strain evidence="1 2">DSM 23241</strain>
    </source>
</reference>
<organism evidence="1 2">
    <name type="scientific">Hydrotalea sandarakina</name>
    <dbReference type="NCBI Taxonomy" id="1004304"/>
    <lineage>
        <taxon>Bacteria</taxon>
        <taxon>Pseudomonadati</taxon>
        <taxon>Bacteroidota</taxon>
        <taxon>Chitinophagia</taxon>
        <taxon>Chitinophagales</taxon>
        <taxon>Chitinophagaceae</taxon>
        <taxon>Hydrotalea</taxon>
    </lineage>
</organism>
<sequence>MHKKIYLTLVLLSVTYITFACAICGCGGSNFYLGLMPHFRTKFIGIRYDYSNYNTVLANDPTQFSHNYYNSIQLWGGLNIAKRWQLLYIVPFHLNKQIDDDGITNQNGLGDASVMANYLLFHKTKTYEHKAGIEQQLWVGGGVKLPTGKMNLNLKDPNITVADVNAQLGTGSIDFIMNTMYNIRIGNWGINTSLMYKINTAKNGYIFGNKFTGSTIGYYNIAMKQINIMPNAGMMYEDVAANKLDGTSISATGGHIASIISGVEVGIKKINVGISAMAPFNQYYAMGQTKLNWRGNVHVSFSF</sequence>
<dbReference type="RefSeq" id="WP_111294978.1">
    <property type="nucleotide sequence ID" value="NZ_QKZV01000004.1"/>
</dbReference>
<name>A0A2W7S7E8_9BACT</name>
<dbReference type="EMBL" id="QKZV01000004">
    <property type="protein sequence ID" value="PZX62879.1"/>
    <property type="molecule type" value="Genomic_DNA"/>
</dbReference>
<evidence type="ECO:0000313" key="2">
    <source>
        <dbReference type="Proteomes" id="UP000249720"/>
    </source>
</evidence>
<gene>
    <name evidence="1" type="ORF">LX80_01573</name>
</gene>
<protein>
    <submittedName>
        <fullName evidence="1">Uncharacterized protein</fullName>
    </submittedName>
</protein>
<evidence type="ECO:0000313" key="1">
    <source>
        <dbReference type="EMBL" id="PZX62879.1"/>
    </source>
</evidence>
<dbReference type="AlphaFoldDB" id="A0A2W7S7E8"/>
<dbReference type="Proteomes" id="UP000249720">
    <property type="component" value="Unassembled WGS sequence"/>
</dbReference>
<proteinExistence type="predicted"/>